<sequence length="148" mass="16478">TVATKWKTVNKSKCGLREFCCIVWSILFSKFQRKLYLPEDGCQNITPTSKGRASTAISLGLHSYYAFPLLELPDQRCLGVFEIVSTKPSLRLPNLIKMKEQLPGFIVASGNELGQRMIVEVVKVTPSDELDSFEIGQPLSSVQPSTQI</sequence>
<reference evidence="1" key="2">
    <citation type="submission" date="2019-01" db="UniProtKB">
        <authorList>
            <consortium name="EnsemblPlants"/>
        </authorList>
    </citation>
    <scope>IDENTIFICATION</scope>
    <source>
        <strain evidence="1">cv. Heinz 1706</strain>
    </source>
</reference>
<name>A0A3Q7IXG3_SOLLC</name>
<proteinExistence type="predicted"/>
<organism evidence="1">
    <name type="scientific">Solanum lycopersicum</name>
    <name type="common">Tomato</name>
    <name type="synonym">Lycopersicon esculentum</name>
    <dbReference type="NCBI Taxonomy" id="4081"/>
    <lineage>
        <taxon>Eukaryota</taxon>
        <taxon>Viridiplantae</taxon>
        <taxon>Streptophyta</taxon>
        <taxon>Embryophyta</taxon>
        <taxon>Tracheophyta</taxon>
        <taxon>Spermatophyta</taxon>
        <taxon>Magnoliopsida</taxon>
        <taxon>eudicotyledons</taxon>
        <taxon>Gunneridae</taxon>
        <taxon>Pentapetalae</taxon>
        <taxon>asterids</taxon>
        <taxon>lamiids</taxon>
        <taxon>Solanales</taxon>
        <taxon>Solanaceae</taxon>
        <taxon>Solanoideae</taxon>
        <taxon>Solaneae</taxon>
        <taxon>Solanum</taxon>
        <taxon>Solanum subgen. Lycopersicon</taxon>
    </lineage>
</organism>
<accession>A0A3Q7IXG3</accession>
<dbReference type="AlphaFoldDB" id="A0A3Q7IXG3"/>
<protein>
    <submittedName>
        <fullName evidence="1">Uncharacterized protein</fullName>
    </submittedName>
</protein>
<dbReference type="STRING" id="4081.A0A3Q7IXG3"/>
<evidence type="ECO:0000313" key="2">
    <source>
        <dbReference type="Proteomes" id="UP000004994"/>
    </source>
</evidence>
<dbReference type="EnsemblPlants" id="Solyc11g062210.2.1">
    <property type="protein sequence ID" value="Solyc11g062210.2.1"/>
    <property type="gene ID" value="Solyc11g062210.2"/>
</dbReference>
<reference evidence="1" key="1">
    <citation type="journal article" date="2012" name="Nature">
        <title>The tomato genome sequence provides insights into fleshy fruit evolution.</title>
        <authorList>
            <consortium name="Tomato Genome Consortium"/>
        </authorList>
    </citation>
    <scope>NUCLEOTIDE SEQUENCE [LARGE SCALE GENOMIC DNA]</scope>
    <source>
        <strain evidence="1">cv. Heinz 1706</strain>
    </source>
</reference>
<keyword evidence="2" id="KW-1185">Reference proteome</keyword>
<dbReference type="Proteomes" id="UP000004994">
    <property type="component" value="Chromosome 11"/>
</dbReference>
<dbReference type="Gramene" id="Solyc11g062210.2.1">
    <property type="protein sequence ID" value="Solyc11g062210.2.1"/>
    <property type="gene ID" value="Solyc11g062210.2"/>
</dbReference>
<dbReference type="PaxDb" id="4081-Solyc11g062210.1.1"/>
<dbReference type="InParanoid" id="A0A3Q7IXG3"/>
<evidence type="ECO:0000313" key="1">
    <source>
        <dbReference type="EnsemblPlants" id="Solyc11g062210.2.1"/>
    </source>
</evidence>